<evidence type="ECO:0000313" key="1">
    <source>
        <dbReference type="EMBL" id="OGE28806.1"/>
    </source>
</evidence>
<proteinExistence type="predicted"/>
<name>A0A1F5JJM6_9BACT</name>
<dbReference type="AlphaFoldDB" id="A0A1F5JJM6"/>
<dbReference type="Gene3D" id="1.10.3210.10">
    <property type="entry name" value="Hypothetical protein af1432"/>
    <property type="match status" value="1"/>
</dbReference>
<sequence length="221" mass="25555">MDPLIEKIIRNPLFLRLKNVVENNAWHDHEDVYSHSVKTKDIARREISGDFITNPQAKKLFQQFTNEDFNGMKRADIMILIALTHDIGKILYVKEGSSVRSIEVTDKEGITSPPGHEYWGSTIVSKVLEDLSLNDEVVSYISKGVKVHDGFQGDYLPSRKDWPMEKLINDIKSRAEGLYIESMFNNFCDVFTAPPFQPYKELVIKIFNEPSLYKRREYVIP</sequence>
<organism evidence="1 2">
    <name type="scientific">Candidatus Daviesbacteria bacterium RIFCSPHIGHO2_01_FULL_40_11</name>
    <dbReference type="NCBI Taxonomy" id="1797762"/>
    <lineage>
        <taxon>Bacteria</taxon>
        <taxon>Candidatus Daviesiibacteriota</taxon>
    </lineage>
</organism>
<comment type="caution">
    <text evidence="1">The sequence shown here is derived from an EMBL/GenBank/DDBJ whole genome shotgun (WGS) entry which is preliminary data.</text>
</comment>
<dbReference type="EMBL" id="MFCP01000015">
    <property type="protein sequence ID" value="OGE28806.1"/>
    <property type="molecule type" value="Genomic_DNA"/>
</dbReference>
<protein>
    <recommendedName>
        <fullName evidence="3">HD domain-containing protein</fullName>
    </recommendedName>
</protein>
<dbReference type="Proteomes" id="UP000177555">
    <property type="component" value="Unassembled WGS sequence"/>
</dbReference>
<evidence type="ECO:0008006" key="3">
    <source>
        <dbReference type="Google" id="ProtNLM"/>
    </source>
</evidence>
<dbReference type="SUPFAM" id="SSF109604">
    <property type="entry name" value="HD-domain/PDEase-like"/>
    <property type="match status" value="1"/>
</dbReference>
<gene>
    <name evidence="1" type="ORF">A2867_04260</name>
</gene>
<reference evidence="1 2" key="1">
    <citation type="journal article" date="2016" name="Nat. Commun.">
        <title>Thousands of microbial genomes shed light on interconnected biogeochemical processes in an aquifer system.</title>
        <authorList>
            <person name="Anantharaman K."/>
            <person name="Brown C.T."/>
            <person name="Hug L.A."/>
            <person name="Sharon I."/>
            <person name="Castelle C.J."/>
            <person name="Probst A.J."/>
            <person name="Thomas B.C."/>
            <person name="Singh A."/>
            <person name="Wilkins M.J."/>
            <person name="Karaoz U."/>
            <person name="Brodie E.L."/>
            <person name="Williams K.H."/>
            <person name="Hubbard S.S."/>
            <person name="Banfield J.F."/>
        </authorList>
    </citation>
    <scope>NUCLEOTIDE SEQUENCE [LARGE SCALE GENOMIC DNA]</scope>
</reference>
<accession>A0A1F5JJM6</accession>
<evidence type="ECO:0000313" key="2">
    <source>
        <dbReference type="Proteomes" id="UP000177555"/>
    </source>
</evidence>